<evidence type="ECO:0000313" key="6">
    <source>
        <dbReference type="Proteomes" id="UP000219068"/>
    </source>
</evidence>
<keyword evidence="2" id="KW-0547">Nucleotide-binding</keyword>
<dbReference type="GO" id="GO:0000287">
    <property type="term" value="F:magnesium ion binding"/>
    <property type="evidence" value="ECO:0007669"/>
    <property type="project" value="UniProtKB-UniRule"/>
</dbReference>
<feature type="binding site" evidence="2">
    <location>
        <position position="96"/>
    </location>
    <ligand>
        <name>Mg(2+)</name>
        <dbReference type="ChEBI" id="CHEBI:18420"/>
        <label>3</label>
    </ligand>
</feature>
<name>A0A285R9R2_9PROT</name>
<evidence type="ECO:0000256" key="2">
    <source>
        <dbReference type="HAMAP-Rule" id="MF_02128"/>
    </source>
</evidence>
<feature type="binding site" evidence="2">
    <location>
        <position position="75"/>
    </location>
    <ligand>
        <name>substrate</name>
    </ligand>
</feature>
<protein>
    <recommendedName>
        <fullName evidence="2">Thiamine-monophosphate kinase</fullName>
        <shortName evidence="2">TMP kinase</shortName>
        <shortName evidence="2">Thiamine-phosphate kinase</shortName>
        <ecNumber evidence="2">2.7.4.16</ecNumber>
    </recommendedName>
</protein>
<dbReference type="SUPFAM" id="SSF56042">
    <property type="entry name" value="PurM C-terminal domain-like"/>
    <property type="match status" value="1"/>
</dbReference>
<dbReference type="EMBL" id="OBMM01000001">
    <property type="protein sequence ID" value="SOB90835.1"/>
    <property type="molecule type" value="Genomic_DNA"/>
</dbReference>
<feature type="binding site" evidence="2">
    <location>
        <position position="68"/>
    </location>
    <ligand>
        <name>Mg(2+)</name>
        <dbReference type="ChEBI" id="CHEBI:18420"/>
        <label>2</label>
    </ligand>
</feature>
<dbReference type="InterPro" id="IPR016188">
    <property type="entry name" value="PurM-like_N"/>
</dbReference>
<dbReference type="PANTHER" id="PTHR30270">
    <property type="entry name" value="THIAMINE-MONOPHOSPHATE KINASE"/>
    <property type="match status" value="1"/>
</dbReference>
<dbReference type="InterPro" id="IPR006283">
    <property type="entry name" value="ThiL-like"/>
</dbReference>
<sequence>MLFLTGSAKRFVQVKPGSNNMAGRSGEFDLIARHFAPIAQKSKAALSLMDDAAVLSVPDGQELVITVDALVADVHFRSQDAPVDIARKVMRVNLSDLAAMGAYPLGVVLTAGYHRDLSEDWIAEFANGLGQDCDAFNAPLLGGDTVGTPGPTFFSLTAFGAVPTGRALRRDAAKPGDLIAVTGTLGDGALGLKVLQGDLSSLDHEDAAFLKSRYWVPQPRLEIGRKCVASNRRYAAMDLSDGLAGDCRKICAASNVGMTFDQERIPLSKAARNAVQNDPALWNAVFCGGDDYELLICADPNEIKKLGDDVAIIGEVTNRSGQVDLIGMDKKMAELAKGGFDHFGY</sequence>
<feature type="binding site" evidence="2">
    <location>
        <position position="96"/>
    </location>
    <ligand>
        <name>Mg(2+)</name>
        <dbReference type="ChEBI" id="CHEBI:18420"/>
        <label>4</label>
    </ligand>
</feature>
<dbReference type="GO" id="GO:0009229">
    <property type="term" value="P:thiamine diphosphate biosynthetic process"/>
    <property type="evidence" value="ECO:0007669"/>
    <property type="project" value="UniProtKB-UniRule"/>
</dbReference>
<comment type="similarity">
    <text evidence="2">Belongs to the thiamine-monophosphate kinase family.</text>
</comment>
<feature type="binding site" evidence="2">
    <location>
        <position position="51"/>
    </location>
    <ligand>
        <name>Mg(2+)</name>
        <dbReference type="ChEBI" id="CHEBI:18420"/>
        <label>3</label>
    </ligand>
</feature>
<feature type="binding site" evidence="2">
    <location>
        <position position="238"/>
    </location>
    <ligand>
        <name>Mg(2+)</name>
        <dbReference type="ChEBI" id="CHEBI:18420"/>
        <label>3</label>
    </ligand>
</feature>
<dbReference type="AlphaFoldDB" id="A0A285R9R2"/>
<dbReference type="NCBIfam" id="TIGR01379">
    <property type="entry name" value="thiL"/>
    <property type="match status" value="1"/>
</dbReference>
<dbReference type="Proteomes" id="UP000219068">
    <property type="component" value="Unassembled WGS sequence"/>
</dbReference>
<dbReference type="UniPathway" id="UPA00060">
    <property type="reaction ID" value="UER00142"/>
</dbReference>
<evidence type="ECO:0000313" key="5">
    <source>
        <dbReference type="EMBL" id="SOB90835.1"/>
    </source>
</evidence>
<dbReference type="Gene3D" id="3.30.1330.10">
    <property type="entry name" value="PurM-like, N-terminal domain"/>
    <property type="match status" value="1"/>
</dbReference>
<keyword evidence="2" id="KW-0479">Metal-binding</keyword>
<evidence type="ECO:0000259" key="3">
    <source>
        <dbReference type="Pfam" id="PF00586"/>
    </source>
</evidence>
<feature type="binding site" evidence="2">
    <location>
        <position position="144"/>
    </location>
    <ligand>
        <name>Mg(2+)</name>
        <dbReference type="ChEBI" id="CHEBI:18420"/>
        <label>1</label>
    </ligand>
</feature>
<keyword evidence="1 2" id="KW-0784">Thiamine biosynthesis</keyword>
<keyword evidence="2" id="KW-0460">Magnesium</keyword>
<evidence type="ECO:0000256" key="1">
    <source>
        <dbReference type="ARBA" id="ARBA00022977"/>
    </source>
</evidence>
<dbReference type="GO" id="GO:0009228">
    <property type="term" value="P:thiamine biosynthetic process"/>
    <property type="evidence" value="ECO:0007669"/>
    <property type="project" value="UniProtKB-KW"/>
</dbReference>
<dbReference type="GO" id="GO:0009030">
    <property type="term" value="F:thiamine-phosphate kinase activity"/>
    <property type="evidence" value="ECO:0007669"/>
    <property type="project" value="UniProtKB-UniRule"/>
</dbReference>
<proteinExistence type="inferred from homology"/>
<feature type="domain" description="PurM-like C-terminal" evidence="4">
    <location>
        <begin position="174"/>
        <end position="321"/>
    </location>
</feature>
<feature type="binding site" evidence="2">
    <location>
        <position position="96"/>
    </location>
    <ligand>
        <name>Mg(2+)</name>
        <dbReference type="ChEBI" id="CHEBI:18420"/>
        <label>2</label>
    </ligand>
</feature>
<keyword evidence="2" id="KW-0067">ATP-binding</keyword>
<comment type="miscellaneous">
    <text evidence="2">Reaction mechanism of ThiL seems to utilize a direct, inline transfer of the gamma-phosphate of ATP to TMP rather than a phosphorylated enzyme intermediate.</text>
</comment>
<dbReference type="SUPFAM" id="SSF55326">
    <property type="entry name" value="PurM N-terminal domain-like"/>
    <property type="match status" value="1"/>
</dbReference>
<organism evidence="5 6">
    <name type="scientific">Thalassospira xiamenensis</name>
    <dbReference type="NCBI Taxonomy" id="220697"/>
    <lineage>
        <taxon>Bacteria</taxon>
        <taxon>Pseudomonadati</taxon>
        <taxon>Pseudomonadota</taxon>
        <taxon>Alphaproteobacteria</taxon>
        <taxon>Rhodospirillales</taxon>
        <taxon>Thalassospiraceae</taxon>
        <taxon>Thalassospira</taxon>
    </lineage>
</organism>
<evidence type="ECO:0000259" key="4">
    <source>
        <dbReference type="Pfam" id="PF02769"/>
    </source>
</evidence>
<dbReference type="GO" id="GO:0005524">
    <property type="term" value="F:ATP binding"/>
    <property type="evidence" value="ECO:0007669"/>
    <property type="project" value="UniProtKB-UniRule"/>
</dbReference>
<comment type="catalytic activity">
    <reaction evidence="2">
        <text>thiamine phosphate + ATP = thiamine diphosphate + ADP</text>
        <dbReference type="Rhea" id="RHEA:15913"/>
        <dbReference type="ChEBI" id="CHEBI:30616"/>
        <dbReference type="ChEBI" id="CHEBI:37575"/>
        <dbReference type="ChEBI" id="CHEBI:58937"/>
        <dbReference type="ChEBI" id="CHEBI:456216"/>
        <dbReference type="EC" id="2.7.4.16"/>
    </reaction>
</comment>
<comment type="function">
    <text evidence="2">Catalyzes the ATP-dependent phosphorylation of thiamine-monophosphate (TMP) to form thiamine-pyrophosphate (TPP), the active form of vitamin B1.</text>
</comment>
<comment type="pathway">
    <text evidence="2">Cofactor biosynthesis; thiamine diphosphate biosynthesis; thiamine diphosphate from thiamine phosphate: step 1/1.</text>
</comment>
<feature type="binding site" evidence="2">
    <location>
        <position position="340"/>
    </location>
    <ligand>
        <name>substrate</name>
    </ligand>
</feature>
<accession>A0A285R9R2</accession>
<feature type="binding site" evidence="2">
    <location>
        <position position="66"/>
    </location>
    <ligand>
        <name>Mg(2+)</name>
        <dbReference type="ChEBI" id="CHEBI:18420"/>
        <label>4</label>
    </ligand>
</feature>
<reference evidence="5 6" key="1">
    <citation type="submission" date="2017-08" db="EMBL/GenBank/DDBJ databases">
        <authorList>
            <person name="de Groot N.N."/>
        </authorList>
    </citation>
    <scope>NUCLEOTIDE SEQUENCE [LARGE SCALE GENOMIC DNA]</scope>
    <source>
        <strain evidence="5 6">USBA 78</strain>
    </source>
</reference>
<dbReference type="Pfam" id="PF00586">
    <property type="entry name" value="AIRS"/>
    <property type="match status" value="1"/>
</dbReference>
<dbReference type="CDD" id="cd02194">
    <property type="entry name" value="ThiL"/>
    <property type="match status" value="1"/>
</dbReference>
<feature type="binding site" evidence="2">
    <location>
        <position position="241"/>
    </location>
    <ligand>
        <name>Mg(2+)</name>
        <dbReference type="ChEBI" id="CHEBI:18420"/>
        <label>5</label>
    </ligand>
</feature>
<feature type="domain" description="PurM-like N-terminal" evidence="3">
    <location>
        <begin position="50"/>
        <end position="162"/>
    </location>
</feature>
<dbReference type="InterPro" id="IPR036676">
    <property type="entry name" value="PurM-like_C_sf"/>
</dbReference>
<feature type="binding site" evidence="2">
    <location>
        <begin position="143"/>
        <end position="144"/>
    </location>
    <ligand>
        <name>ATP</name>
        <dbReference type="ChEBI" id="CHEBI:30616"/>
    </ligand>
</feature>
<dbReference type="PANTHER" id="PTHR30270:SF0">
    <property type="entry name" value="THIAMINE-MONOPHOSPHATE KINASE"/>
    <property type="match status" value="1"/>
</dbReference>
<dbReference type="InterPro" id="IPR036921">
    <property type="entry name" value="PurM-like_N_sf"/>
</dbReference>
<keyword evidence="2 5" id="KW-0418">Kinase</keyword>
<gene>
    <name evidence="2" type="primary">thiL</name>
    <name evidence="5" type="ORF">SAMN05428964_101294</name>
</gene>
<feature type="binding site" evidence="2">
    <location>
        <position position="68"/>
    </location>
    <ligand>
        <name>Mg(2+)</name>
        <dbReference type="ChEBI" id="CHEBI:18420"/>
        <label>1</label>
    </ligand>
</feature>
<dbReference type="InterPro" id="IPR010918">
    <property type="entry name" value="PurM-like_C_dom"/>
</dbReference>
<feature type="binding site" evidence="2">
    <location>
        <position position="170"/>
    </location>
    <ligand>
        <name>ATP</name>
        <dbReference type="ChEBI" id="CHEBI:30616"/>
    </ligand>
</feature>
<feature type="binding site" evidence="2">
    <location>
        <position position="51"/>
    </location>
    <ligand>
        <name>Mg(2+)</name>
        <dbReference type="ChEBI" id="CHEBI:18420"/>
        <label>4</label>
    </ligand>
</feature>
<feature type="binding site" evidence="2">
    <location>
        <position position="290"/>
    </location>
    <ligand>
        <name>substrate</name>
    </ligand>
</feature>
<dbReference type="Pfam" id="PF02769">
    <property type="entry name" value="AIRS_C"/>
    <property type="match status" value="1"/>
</dbReference>
<dbReference type="EC" id="2.7.4.16" evidence="2"/>
<dbReference type="Gene3D" id="3.90.650.10">
    <property type="entry name" value="PurM-like C-terminal domain"/>
    <property type="match status" value="1"/>
</dbReference>
<comment type="caution">
    <text evidence="2">Lacks conserved residue(s) required for the propagation of feature annotation.</text>
</comment>
<keyword evidence="2" id="KW-0808">Transferase</keyword>
<dbReference type="RefSeq" id="WP_249277957.1">
    <property type="nucleotide sequence ID" value="NZ_OBMM01000001.1"/>
</dbReference>
<dbReference type="HAMAP" id="MF_02128">
    <property type="entry name" value="TMP_kinase"/>
    <property type="match status" value="1"/>
</dbReference>
<dbReference type="PIRSF" id="PIRSF005303">
    <property type="entry name" value="Thiam_monoph_kin"/>
    <property type="match status" value="1"/>
</dbReference>
<feature type="binding site" evidence="2">
    <location>
        <position position="240"/>
    </location>
    <ligand>
        <name>ATP</name>
        <dbReference type="ChEBI" id="CHEBI:30616"/>
    </ligand>
</feature>